<organism evidence="25 26">
    <name type="scientific">Natranaeroarchaeum sulfidigenes</name>
    <dbReference type="NCBI Taxonomy" id="2784880"/>
    <lineage>
        <taxon>Archaea</taxon>
        <taxon>Methanobacteriati</taxon>
        <taxon>Methanobacteriota</taxon>
        <taxon>Stenosarchaea group</taxon>
        <taxon>Halobacteria</taxon>
        <taxon>Halobacteriales</taxon>
        <taxon>Natronoarchaeaceae</taxon>
        <taxon>Natranaeroarchaeum</taxon>
    </lineage>
</organism>
<dbReference type="RefSeq" id="WP_238477817.1">
    <property type="nucleotide sequence ID" value="NZ_CP064786.1"/>
</dbReference>
<dbReference type="InterPro" id="IPR047967">
    <property type="entry name" value="PolX_PHP"/>
</dbReference>
<comment type="catalytic activity">
    <reaction evidence="19">
        <text>a 5'-end 2'-deoxyribose-2'-deoxyribonucleotide-DNA = (2E,4S)-4-hydroxypenten-2-al-5-phosphate + a 5'-end 5'-phospho-2'-deoxyribonucleoside-DNA + H(+)</text>
        <dbReference type="Rhea" id="RHEA:76255"/>
        <dbReference type="Rhea" id="RHEA-COMP:13180"/>
        <dbReference type="Rhea" id="RHEA-COMP:18657"/>
        <dbReference type="ChEBI" id="CHEBI:15378"/>
        <dbReference type="ChEBI" id="CHEBI:136412"/>
        <dbReference type="ChEBI" id="CHEBI:195194"/>
        <dbReference type="ChEBI" id="CHEBI:195195"/>
    </reaction>
</comment>
<proteinExistence type="predicted"/>
<dbReference type="SMART" id="SM00481">
    <property type="entry name" value="POLIIIAc"/>
    <property type="match status" value="1"/>
</dbReference>
<evidence type="ECO:0000256" key="13">
    <source>
        <dbReference type="ARBA" id="ARBA00022932"/>
    </source>
</evidence>
<dbReference type="InterPro" id="IPR002054">
    <property type="entry name" value="DNA-dir_DNA_pol_X"/>
</dbReference>
<feature type="domain" description="Helix-hairpin-helix DNA-binding motif class 1" evidence="22">
    <location>
        <begin position="53"/>
        <end position="72"/>
    </location>
</feature>
<dbReference type="GO" id="GO:0005829">
    <property type="term" value="C:cytosol"/>
    <property type="evidence" value="ECO:0007669"/>
    <property type="project" value="TreeGrafter"/>
</dbReference>
<reference evidence="25" key="1">
    <citation type="submission" date="2020-11" db="EMBL/GenBank/DDBJ databases">
        <title>Carbohydrate-dependent, anaerobic sulfur respiration: A novel catabolism in halophilic archaea.</title>
        <authorList>
            <person name="Sorokin D.Y."/>
            <person name="Messina E."/>
            <person name="Smedile F."/>
            <person name="La Cono V."/>
            <person name="Hallsworth J.E."/>
            <person name="Yakimov M.M."/>
        </authorList>
    </citation>
    <scope>NUCLEOTIDE SEQUENCE</scope>
    <source>
        <strain evidence="25">AArc-S</strain>
    </source>
</reference>
<dbReference type="InterPro" id="IPR004013">
    <property type="entry name" value="PHP_dom"/>
</dbReference>
<dbReference type="Gene3D" id="3.30.460.10">
    <property type="entry name" value="Beta Polymerase, domain 2"/>
    <property type="match status" value="1"/>
</dbReference>
<evidence type="ECO:0000256" key="9">
    <source>
        <dbReference type="ARBA" id="ARBA00022695"/>
    </source>
</evidence>
<dbReference type="SUPFAM" id="SSF47802">
    <property type="entry name" value="DNA polymerase beta, N-terminal domain-like"/>
    <property type="match status" value="1"/>
</dbReference>
<dbReference type="CDD" id="cd00141">
    <property type="entry name" value="NT_POLXc"/>
    <property type="match status" value="1"/>
</dbReference>
<evidence type="ECO:0000256" key="14">
    <source>
        <dbReference type="ARBA" id="ARBA00023053"/>
    </source>
</evidence>
<evidence type="ECO:0000259" key="23">
    <source>
        <dbReference type="SMART" id="SM00481"/>
    </source>
</evidence>
<feature type="domain" description="Polymerase/histidinol phosphatase N-terminal" evidence="23">
    <location>
        <begin position="351"/>
        <end position="431"/>
    </location>
</feature>
<dbReference type="SUPFAM" id="SSF158702">
    <property type="entry name" value="Sec63 N-terminal domain-like"/>
    <property type="match status" value="1"/>
</dbReference>
<dbReference type="InterPro" id="IPR050243">
    <property type="entry name" value="PHP_phosphatase"/>
</dbReference>
<dbReference type="GO" id="GO:0003677">
    <property type="term" value="F:DNA binding"/>
    <property type="evidence" value="ECO:0007669"/>
    <property type="project" value="InterPro"/>
</dbReference>
<evidence type="ECO:0000256" key="4">
    <source>
        <dbReference type="ARBA" id="ARBA00012720"/>
    </source>
</evidence>
<feature type="domain" description="Helix-hairpin-helix DNA-binding motif class 1" evidence="22">
    <location>
        <begin position="93"/>
        <end position="112"/>
    </location>
</feature>
<dbReference type="Pfam" id="PF14716">
    <property type="entry name" value="HHH_8"/>
    <property type="match status" value="1"/>
</dbReference>
<evidence type="ECO:0000256" key="5">
    <source>
        <dbReference type="ARBA" id="ARBA00020020"/>
    </source>
</evidence>
<dbReference type="Proteomes" id="UP000663586">
    <property type="component" value="Chromosome"/>
</dbReference>
<evidence type="ECO:0000313" key="25">
    <source>
        <dbReference type="EMBL" id="QSG03773.1"/>
    </source>
</evidence>
<dbReference type="InterPro" id="IPR002008">
    <property type="entry name" value="DNA_pol_X_beta-like"/>
</dbReference>
<evidence type="ECO:0000256" key="15">
    <source>
        <dbReference type="ARBA" id="ARBA00023204"/>
    </source>
</evidence>
<comment type="catalytic activity">
    <reaction evidence="18">
        <text>2'-deoxyribonucleotide-(2'-deoxyribose 5'-phosphate)-2'-deoxyribonucleotide-DNA = a 3'-end 2'-deoxyribonucleotide-(2,3-dehydro-2,3-deoxyribose 5'-phosphate)-DNA + a 5'-end 5'-phospho-2'-deoxyribonucleoside-DNA + H(+)</text>
        <dbReference type="Rhea" id="RHEA:66592"/>
        <dbReference type="Rhea" id="RHEA-COMP:13180"/>
        <dbReference type="Rhea" id="RHEA-COMP:16897"/>
        <dbReference type="Rhea" id="RHEA-COMP:17067"/>
        <dbReference type="ChEBI" id="CHEBI:15378"/>
        <dbReference type="ChEBI" id="CHEBI:136412"/>
        <dbReference type="ChEBI" id="CHEBI:157695"/>
        <dbReference type="ChEBI" id="CHEBI:167181"/>
        <dbReference type="EC" id="4.2.99.18"/>
    </reaction>
</comment>
<keyword evidence="8" id="KW-0808">Transferase</keyword>
<dbReference type="GO" id="GO:0006281">
    <property type="term" value="P:DNA repair"/>
    <property type="evidence" value="ECO:0007669"/>
    <property type="project" value="UniProtKB-KW"/>
</dbReference>
<keyword evidence="15" id="KW-0234">DNA repair</keyword>
<accession>A0A897MXG9</accession>
<dbReference type="Pfam" id="PF02811">
    <property type="entry name" value="PHP"/>
    <property type="match status" value="1"/>
</dbReference>
<evidence type="ECO:0000256" key="10">
    <source>
        <dbReference type="ARBA" id="ARBA00022705"/>
    </source>
</evidence>
<dbReference type="InterPro" id="IPR003583">
    <property type="entry name" value="Hlx-hairpin-Hlx_DNA-bd_motif"/>
</dbReference>
<evidence type="ECO:0000256" key="7">
    <source>
        <dbReference type="ARBA" id="ARBA00022634"/>
    </source>
</evidence>
<dbReference type="GO" id="GO:0140078">
    <property type="term" value="F:class I DNA-(apurinic or apyrimidinic site) endonuclease activity"/>
    <property type="evidence" value="ECO:0007669"/>
    <property type="project" value="UniProtKB-EC"/>
</dbReference>
<evidence type="ECO:0000259" key="24">
    <source>
        <dbReference type="SMART" id="SM00483"/>
    </source>
</evidence>
<dbReference type="CDD" id="cd07436">
    <property type="entry name" value="PHP_PolX"/>
    <property type="match status" value="1"/>
</dbReference>
<comment type="function">
    <text evidence="20">Repair polymerase that plays a key role in base-excision repair. During this process, the damaged base is excised by specific DNA glycosylases, the DNA backbone is nicked at the abasic site by an apurinic/apyrimidic (AP) endonuclease, and POLB removes 5'-deoxyribose-phosphate from the preincised AP site acting as a 5'-deoxyribose-phosphate lyase (5'-dRP lyase); through its DNA polymerase activity, it adds one nucleotide to the 3' end of the arising single-nucleotide gap. Conducts 'gap-filling' DNA synthesis in a stepwise distributive fashion rather than in a processive fashion as for other DNA polymerases. It is also able to cleave sugar-phosphate bonds 3' to an intact AP site, acting as an AP lyase.</text>
</comment>
<sequence>MTTDDEIAGALEAMADLLEAKDVEYKPRAYRRAAENIREHPSSVAALAEDGTDALDEIDGVGDAIAAKIVEYTETGKIEELEELRGELPVEMDALTRVEGVGPKTVGTLYRELGVRTLADLDRAAREEKIREIHGFGPKTEQNILENIEFARSARERELLGDGRPLADAIVKHLADSDPVERVEVAGSIRRWRATIGDVDVLVGAEDHGAVLDAFTDWERVESVIESGENKASVRAGGGVRVDIRVVVDAEFGSALQYFTGSKEHNVDLRNYALDRDIKLNEYGAFDISDVAAPESDQRVGERIGGHTEASMYDALDLPTIPPELREGRGEIEAAAAGELPDLVTEADVRGDIHAHTDWSDGGFTIEEMVGQAAAFGHEYIAVTDHASGPGIFGNTGLDDDELIEQIDAVEAVAADAEVEVLTGVEANIDAEGGLSVSEDVLDALDVIVASPHSALDADIDAATERLTTAMEHPAVDVLGHPHGRLLNQRAGLDLDVTEIAAVAAEQDVALEVNSNPTRLDLWGRPVQTAVEAGAPIAINTDAHSPGEFGNVRYGVHTARRGWAEPSDVVNTWPVEELRGFLH</sequence>
<evidence type="ECO:0000256" key="1">
    <source>
        <dbReference type="ARBA" id="ARBA00001946"/>
    </source>
</evidence>
<comment type="catalytic activity">
    <reaction evidence="21">
        <text>DNA(n) + a 2'-deoxyribonucleoside 5'-triphosphate = DNA(n+1) + diphosphate</text>
        <dbReference type="Rhea" id="RHEA:22508"/>
        <dbReference type="Rhea" id="RHEA-COMP:17339"/>
        <dbReference type="Rhea" id="RHEA-COMP:17340"/>
        <dbReference type="ChEBI" id="CHEBI:33019"/>
        <dbReference type="ChEBI" id="CHEBI:61560"/>
        <dbReference type="ChEBI" id="CHEBI:173112"/>
        <dbReference type="EC" id="2.7.7.7"/>
    </reaction>
</comment>
<dbReference type="PIRSF" id="PIRSF005047">
    <property type="entry name" value="UCP005047_YshC"/>
    <property type="match status" value="1"/>
</dbReference>
<dbReference type="InterPro" id="IPR010996">
    <property type="entry name" value="HHH_MUS81"/>
</dbReference>
<protein>
    <recommendedName>
        <fullName evidence="5">DNA polymerase beta</fullName>
        <ecNumber evidence="3">2.7.7.7</ecNumber>
        <ecNumber evidence="4">4.2.99.18</ecNumber>
    </recommendedName>
    <alternativeName>
        <fullName evidence="16">5'-deoxyribose-phosphate lyase</fullName>
    </alternativeName>
    <alternativeName>
        <fullName evidence="17">AP lyase</fullName>
    </alternativeName>
</protein>
<keyword evidence="10" id="KW-0235">DNA replication</keyword>
<keyword evidence="14" id="KW-0915">Sodium</keyword>
<evidence type="ECO:0000256" key="11">
    <source>
        <dbReference type="ARBA" id="ARBA00022763"/>
    </source>
</evidence>
<dbReference type="SUPFAM" id="SSF89550">
    <property type="entry name" value="PHP domain-like"/>
    <property type="match status" value="1"/>
</dbReference>
<evidence type="ECO:0000313" key="26">
    <source>
        <dbReference type="Proteomes" id="UP000663586"/>
    </source>
</evidence>
<dbReference type="Gene3D" id="1.10.150.20">
    <property type="entry name" value="5' to 3' exonuclease, C-terminal subdomain"/>
    <property type="match status" value="1"/>
</dbReference>
<dbReference type="InterPro" id="IPR022311">
    <property type="entry name" value="PolX-like"/>
</dbReference>
<evidence type="ECO:0000256" key="12">
    <source>
        <dbReference type="ARBA" id="ARBA00022843"/>
    </source>
</evidence>
<dbReference type="EMBL" id="CP064786">
    <property type="protein sequence ID" value="QSG03773.1"/>
    <property type="molecule type" value="Genomic_DNA"/>
</dbReference>
<dbReference type="GeneID" id="70685959"/>
<dbReference type="GO" id="GO:0042578">
    <property type="term" value="F:phosphoric ester hydrolase activity"/>
    <property type="evidence" value="ECO:0007669"/>
    <property type="project" value="TreeGrafter"/>
</dbReference>
<dbReference type="InterPro" id="IPR027421">
    <property type="entry name" value="DNA_pol_lamdba_lyase_dom_sf"/>
</dbReference>
<dbReference type="InterPro" id="IPR037160">
    <property type="entry name" value="DNA_Pol_thumb_sf"/>
</dbReference>
<dbReference type="Pfam" id="PF14791">
    <property type="entry name" value="DNA_pol_B_thumb"/>
    <property type="match status" value="1"/>
</dbReference>
<feature type="domain" description="DNA-directed DNA polymerase X" evidence="24">
    <location>
        <begin position="2"/>
        <end position="327"/>
    </location>
</feature>
<dbReference type="KEGG" id="hara:AArcS_2577"/>
<dbReference type="EC" id="2.7.7.7" evidence="3"/>
<evidence type="ECO:0000259" key="22">
    <source>
        <dbReference type="SMART" id="SM00278"/>
    </source>
</evidence>
<feature type="domain" description="Helix-hairpin-helix DNA-binding motif class 1" evidence="22">
    <location>
        <begin position="128"/>
        <end position="147"/>
    </location>
</feature>
<dbReference type="GO" id="GO:0008270">
    <property type="term" value="F:zinc ion binding"/>
    <property type="evidence" value="ECO:0007669"/>
    <property type="project" value="TreeGrafter"/>
</dbReference>
<evidence type="ECO:0000256" key="16">
    <source>
        <dbReference type="ARBA" id="ARBA00035717"/>
    </source>
</evidence>
<evidence type="ECO:0000256" key="20">
    <source>
        <dbReference type="ARBA" id="ARBA00045548"/>
    </source>
</evidence>
<dbReference type="InterPro" id="IPR029398">
    <property type="entry name" value="PolB_thumb"/>
</dbReference>
<dbReference type="SUPFAM" id="SSF81301">
    <property type="entry name" value="Nucleotidyltransferase"/>
    <property type="match status" value="1"/>
</dbReference>
<keyword evidence="12" id="KW-0832">Ubl conjugation</keyword>
<dbReference type="Gene3D" id="1.10.150.110">
    <property type="entry name" value="DNA polymerase beta, N-terminal domain-like"/>
    <property type="match status" value="1"/>
</dbReference>
<evidence type="ECO:0000256" key="8">
    <source>
        <dbReference type="ARBA" id="ARBA00022679"/>
    </source>
</evidence>
<comment type="cofactor">
    <cofactor evidence="1">
        <name>Mg(2+)</name>
        <dbReference type="ChEBI" id="CHEBI:18420"/>
    </cofactor>
</comment>
<dbReference type="Gene3D" id="3.30.210.10">
    <property type="entry name" value="DNA polymerase, thumb domain"/>
    <property type="match status" value="1"/>
</dbReference>
<dbReference type="SMART" id="SM00278">
    <property type="entry name" value="HhH1"/>
    <property type="match status" value="3"/>
</dbReference>
<gene>
    <name evidence="25" type="primary">pol4</name>
    <name evidence="25" type="ORF">AArcS_2577</name>
</gene>
<keyword evidence="11" id="KW-0227">DNA damage</keyword>
<evidence type="ECO:0000256" key="3">
    <source>
        <dbReference type="ARBA" id="ARBA00012417"/>
    </source>
</evidence>
<dbReference type="Gene3D" id="3.20.20.140">
    <property type="entry name" value="Metal-dependent hydrolases"/>
    <property type="match status" value="1"/>
</dbReference>
<dbReference type="PRINTS" id="PR00870">
    <property type="entry name" value="DNAPOLXBETA"/>
</dbReference>
<keyword evidence="9" id="KW-0548">Nucleotidyltransferase</keyword>
<keyword evidence="6" id="KW-0488">Methylation</keyword>
<dbReference type="PANTHER" id="PTHR36928:SF1">
    <property type="entry name" value="PHOSPHATASE YCDX-RELATED"/>
    <property type="match status" value="1"/>
</dbReference>
<keyword evidence="7" id="KW-0237">DNA synthesis</keyword>
<name>A0A897MXG9_9EURY</name>
<evidence type="ECO:0000256" key="2">
    <source>
        <dbReference type="ARBA" id="ARBA00004496"/>
    </source>
</evidence>
<evidence type="ECO:0000256" key="6">
    <source>
        <dbReference type="ARBA" id="ARBA00022481"/>
    </source>
</evidence>
<dbReference type="PANTHER" id="PTHR36928">
    <property type="entry name" value="PHOSPHATASE YCDX-RELATED"/>
    <property type="match status" value="1"/>
</dbReference>
<evidence type="ECO:0000256" key="21">
    <source>
        <dbReference type="ARBA" id="ARBA00049244"/>
    </source>
</evidence>
<evidence type="ECO:0000256" key="18">
    <source>
        <dbReference type="ARBA" id="ARBA00044632"/>
    </source>
</evidence>
<keyword evidence="13" id="KW-0239">DNA-directed DNA polymerase</keyword>
<dbReference type="EC" id="4.2.99.18" evidence="4"/>
<keyword evidence="26" id="KW-1185">Reference proteome</keyword>
<dbReference type="Pfam" id="PF14520">
    <property type="entry name" value="HHH_5"/>
    <property type="match status" value="1"/>
</dbReference>
<dbReference type="InterPro" id="IPR016195">
    <property type="entry name" value="Pol/histidinol_Pase-like"/>
</dbReference>
<dbReference type="InterPro" id="IPR043519">
    <property type="entry name" value="NT_sf"/>
</dbReference>
<dbReference type="SMART" id="SM00483">
    <property type="entry name" value="POLXc"/>
    <property type="match status" value="1"/>
</dbReference>
<dbReference type="GO" id="GO:0003887">
    <property type="term" value="F:DNA-directed DNA polymerase activity"/>
    <property type="evidence" value="ECO:0007669"/>
    <property type="project" value="UniProtKB-KW"/>
</dbReference>
<dbReference type="InterPro" id="IPR003141">
    <property type="entry name" value="Pol/His_phosphatase_N"/>
</dbReference>
<evidence type="ECO:0000256" key="19">
    <source>
        <dbReference type="ARBA" id="ARBA00044678"/>
    </source>
</evidence>
<evidence type="ECO:0000256" key="17">
    <source>
        <dbReference type="ARBA" id="ARBA00035726"/>
    </source>
</evidence>
<comment type="subcellular location">
    <subcellularLocation>
        <location evidence="2">Cytoplasm</location>
    </subcellularLocation>
</comment>
<dbReference type="AlphaFoldDB" id="A0A897MXG9"/>
<dbReference type="NCBIfam" id="NF006375">
    <property type="entry name" value="PRK08609.1"/>
    <property type="match status" value="1"/>
</dbReference>